<dbReference type="PANTHER" id="PTHR30126:SF39">
    <property type="entry name" value="HTH-TYPE TRANSCRIPTIONAL REGULATOR CYSL"/>
    <property type="match status" value="1"/>
</dbReference>
<evidence type="ECO:0000313" key="6">
    <source>
        <dbReference type="EMBL" id="AEU35888.1"/>
    </source>
</evidence>
<dbReference type="GO" id="GO:0003700">
    <property type="term" value="F:DNA-binding transcription factor activity"/>
    <property type="evidence" value="ECO:0007669"/>
    <property type="project" value="InterPro"/>
</dbReference>
<dbReference type="HOGENOM" id="CLU_039613_6_1_0"/>
<evidence type="ECO:0000259" key="5">
    <source>
        <dbReference type="PROSITE" id="PS50931"/>
    </source>
</evidence>
<dbReference type="RefSeq" id="WP_014264767.1">
    <property type="nucleotide sequence ID" value="NC_016631.1"/>
</dbReference>
<keyword evidence="7" id="KW-1185">Reference proteome</keyword>
<dbReference type="SUPFAM" id="SSF46785">
    <property type="entry name" value="Winged helix' DNA-binding domain"/>
    <property type="match status" value="1"/>
</dbReference>
<dbReference type="Gene3D" id="3.40.190.290">
    <property type="match status" value="1"/>
</dbReference>
<dbReference type="Pfam" id="PF00126">
    <property type="entry name" value="HTH_1"/>
    <property type="match status" value="1"/>
</dbReference>
<dbReference type="PROSITE" id="PS50931">
    <property type="entry name" value="HTH_LYSR"/>
    <property type="match status" value="1"/>
</dbReference>
<accession>G8P1R3</accession>
<proteinExistence type="inferred from homology"/>
<dbReference type="PRINTS" id="PR00039">
    <property type="entry name" value="HTHLYSR"/>
</dbReference>
<keyword evidence="4" id="KW-0804">Transcription</keyword>
<feature type="domain" description="HTH lysR-type" evidence="5">
    <location>
        <begin position="1"/>
        <end position="58"/>
    </location>
</feature>
<dbReference type="FunFam" id="1.10.10.10:FF:000001">
    <property type="entry name" value="LysR family transcriptional regulator"/>
    <property type="match status" value="1"/>
</dbReference>
<dbReference type="InterPro" id="IPR000847">
    <property type="entry name" value="LysR_HTH_N"/>
</dbReference>
<name>G8P1R3_GRAMM</name>
<dbReference type="EMBL" id="CP003130">
    <property type="protein sequence ID" value="AEU35888.1"/>
    <property type="molecule type" value="Genomic_DNA"/>
</dbReference>
<dbReference type="OrthoDB" id="9785745at2"/>
<dbReference type="SUPFAM" id="SSF53850">
    <property type="entry name" value="Periplasmic binding protein-like II"/>
    <property type="match status" value="1"/>
</dbReference>
<evidence type="ECO:0000256" key="3">
    <source>
        <dbReference type="ARBA" id="ARBA00023125"/>
    </source>
</evidence>
<dbReference type="InterPro" id="IPR036390">
    <property type="entry name" value="WH_DNA-bd_sf"/>
</dbReference>
<dbReference type="STRING" id="682795.AciX8_1547"/>
<dbReference type="InterPro" id="IPR036388">
    <property type="entry name" value="WH-like_DNA-bd_sf"/>
</dbReference>
<evidence type="ECO:0000256" key="1">
    <source>
        <dbReference type="ARBA" id="ARBA00009437"/>
    </source>
</evidence>
<gene>
    <name evidence="6" type="ordered locus">AciX8_1547</name>
</gene>
<protein>
    <submittedName>
        <fullName evidence="6">Transcriptional regulator, LysR family</fullName>
    </submittedName>
</protein>
<dbReference type="Gene3D" id="1.10.10.10">
    <property type="entry name" value="Winged helix-like DNA-binding domain superfamily/Winged helix DNA-binding domain"/>
    <property type="match status" value="1"/>
</dbReference>
<keyword evidence="3" id="KW-0238">DNA-binding</keyword>
<dbReference type="Proteomes" id="UP000007113">
    <property type="component" value="Chromosome"/>
</dbReference>
<dbReference type="KEGG" id="gma:AciX8_1547"/>
<keyword evidence="2" id="KW-0805">Transcription regulation</keyword>
<sequence length="312" mass="34138">MENFRLRVFRAVARHRNFRVAAEELLLTQPAITQQIKALETELDVALFDRAGGKITLTTAGTALLPYAERLADLSEEARQAVAATTSTNAGHLTLAASQTIGQYLLPRLIAAFLIENPKVNIDVIGGNTQAALEALVGHRVQLALIEGPAMRQDVRIEPFMEDHMICVVPATHEWAGEEVEPAQLQQATLVTRELGSGSRRIVEQAFERAGLRLRDLHIRMTFDSTEGLLSAVEAGLGIAFVSRWAVRAQLALGTLRVAHIRGLQLARMFSLVTPSGPEPTGVTRAFHRFVLERAEDLAPRPTGRPSHKSEG</sequence>
<evidence type="ECO:0000256" key="2">
    <source>
        <dbReference type="ARBA" id="ARBA00023015"/>
    </source>
</evidence>
<dbReference type="CDD" id="cd08420">
    <property type="entry name" value="PBP2_CysL_like"/>
    <property type="match status" value="1"/>
</dbReference>
<dbReference type="InterPro" id="IPR005119">
    <property type="entry name" value="LysR_subst-bd"/>
</dbReference>
<organism evidence="6 7">
    <name type="scientific">Granulicella mallensis (strain ATCC BAA-1857 / DSM 23137 / MP5ACTX8)</name>
    <dbReference type="NCBI Taxonomy" id="682795"/>
    <lineage>
        <taxon>Bacteria</taxon>
        <taxon>Pseudomonadati</taxon>
        <taxon>Acidobacteriota</taxon>
        <taxon>Terriglobia</taxon>
        <taxon>Terriglobales</taxon>
        <taxon>Acidobacteriaceae</taxon>
        <taxon>Granulicella</taxon>
    </lineage>
</organism>
<dbReference type="eggNOG" id="COG0583">
    <property type="taxonomic scope" value="Bacteria"/>
</dbReference>
<dbReference type="Pfam" id="PF03466">
    <property type="entry name" value="LysR_substrate"/>
    <property type="match status" value="1"/>
</dbReference>
<dbReference type="PANTHER" id="PTHR30126">
    <property type="entry name" value="HTH-TYPE TRANSCRIPTIONAL REGULATOR"/>
    <property type="match status" value="1"/>
</dbReference>
<evidence type="ECO:0000313" key="7">
    <source>
        <dbReference type="Proteomes" id="UP000007113"/>
    </source>
</evidence>
<dbReference type="GO" id="GO:0000976">
    <property type="term" value="F:transcription cis-regulatory region binding"/>
    <property type="evidence" value="ECO:0007669"/>
    <property type="project" value="TreeGrafter"/>
</dbReference>
<dbReference type="AlphaFoldDB" id="G8P1R3"/>
<evidence type="ECO:0000256" key="4">
    <source>
        <dbReference type="ARBA" id="ARBA00023163"/>
    </source>
</evidence>
<comment type="similarity">
    <text evidence="1">Belongs to the LysR transcriptional regulatory family.</text>
</comment>
<reference evidence="6 7" key="1">
    <citation type="submission" date="2011-11" db="EMBL/GenBank/DDBJ databases">
        <title>Complete sequence of Granulicella mallensis MP5ACTX8.</title>
        <authorList>
            <consortium name="US DOE Joint Genome Institute"/>
            <person name="Lucas S."/>
            <person name="Copeland A."/>
            <person name="Lapidus A."/>
            <person name="Cheng J.-F."/>
            <person name="Goodwin L."/>
            <person name="Pitluck S."/>
            <person name="Peters L."/>
            <person name="Lu M."/>
            <person name="Detter J.C."/>
            <person name="Han C."/>
            <person name="Tapia R."/>
            <person name="Land M."/>
            <person name="Hauser L."/>
            <person name="Kyrpides N."/>
            <person name="Ivanova N."/>
            <person name="Mikhailova N."/>
            <person name="Pagani I."/>
            <person name="Rawat S."/>
            <person name="Mannisto M."/>
            <person name="Haggblom M."/>
            <person name="Woyke T."/>
        </authorList>
    </citation>
    <scope>NUCLEOTIDE SEQUENCE [LARGE SCALE GENOMIC DNA]</scope>
    <source>
        <strain evidence="7">ATCC BAA-1857 / DSM 23137 / MP5ACTX8</strain>
    </source>
</reference>